<gene>
    <name evidence="12" type="ORF">DID88_006541</name>
</gene>
<comment type="catalytic activity">
    <reaction evidence="1">
        <text>Release of any N-terminal amino acid, including proline, that is linked to proline, even from a dipeptide or tripeptide.</text>
        <dbReference type="EC" id="3.4.11.9"/>
    </reaction>
</comment>
<dbReference type="OrthoDB" id="10261878at2759"/>
<dbReference type="Proteomes" id="UP000249056">
    <property type="component" value="Unassembled WGS sequence"/>
</dbReference>
<keyword evidence="6" id="KW-0645">Protease</keyword>
<dbReference type="GO" id="GO:0004177">
    <property type="term" value="F:aminopeptidase activity"/>
    <property type="evidence" value="ECO:0007669"/>
    <property type="project" value="UniProtKB-KW"/>
</dbReference>
<feature type="domain" description="Peptidase M24" evidence="11">
    <location>
        <begin position="14"/>
        <end position="84"/>
    </location>
</feature>
<evidence type="ECO:0000256" key="8">
    <source>
        <dbReference type="ARBA" id="ARBA00022801"/>
    </source>
</evidence>
<evidence type="ECO:0000259" key="11">
    <source>
        <dbReference type="Pfam" id="PF00557"/>
    </source>
</evidence>
<comment type="similarity">
    <text evidence="4">Belongs to the peptidase M24B family.</text>
</comment>
<evidence type="ECO:0000256" key="7">
    <source>
        <dbReference type="ARBA" id="ARBA00022723"/>
    </source>
</evidence>
<evidence type="ECO:0000256" key="4">
    <source>
        <dbReference type="ARBA" id="ARBA00008766"/>
    </source>
</evidence>
<dbReference type="EMBL" id="QKRW01000051">
    <property type="protein sequence ID" value="RAL59547.1"/>
    <property type="molecule type" value="Genomic_DNA"/>
</dbReference>
<keyword evidence="9" id="KW-0464">Manganese</keyword>
<keyword evidence="8" id="KW-0378">Hydrolase</keyword>
<dbReference type="SUPFAM" id="SSF55920">
    <property type="entry name" value="Creatinase/aminopeptidase"/>
    <property type="match status" value="1"/>
</dbReference>
<organism evidence="12 13">
    <name type="scientific">Monilinia fructigena</name>
    <dbReference type="NCBI Taxonomy" id="38457"/>
    <lineage>
        <taxon>Eukaryota</taxon>
        <taxon>Fungi</taxon>
        <taxon>Dikarya</taxon>
        <taxon>Ascomycota</taxon>
        <taxon>Pezizomycotina</taxon>
        <taxon>Leotiomycetes</taxon>
        <taxon>Helotiales</taxon>
        <taxon>Sclerotiniaceae</taxon>
        <taxon>Monilinia</taxon>
    </lineage>
</organism>
<dbReference type="InterPro" id="IPR000994">
    <property type="entry name" value="Pept_M24"/>
</dbReference>
<comment type="caution">
    <text evidence="12">The sequence shown here is derived from an EMBL/GenBank/DDBJ whole genome shotgun (WGS) entry which is preliminary data.</text>
</comment>
<accession>A0A395IGQ2</accession>
<dbReference type="AlphaFoldDB" id="A0A395IGQ2"/>
<comment type="function">
    <text evidence="3">Catalyzes the removal of a penultimate prolyl residue from the N-termini of peptides.</text>
</comment>
<dbReference type="EC" id="3.4.11.9" evidence="5"/>
<dbReference type="PANTHER" id="PTHR43226">
    <property type="entry name" value="XAA-PRO AMINOPEPTIDASE 3"/>
    <property type="match status" value="1"/>
</dbReference>
<keyword evidence="13" id="KW-1185">Reference proteome</keyword>
<evidence type="ECO:0000256" key="6">
    <source>
        <dbReference type="ARBA" id="ARBA00022438"/>
    </source>
</evidence>
<dbReference type="PANTHER" id="PTHR43226:SF1">
    <property type="entry name" value="XAA-PRO DIPEPTIDASE"/>
    <property type="match status" value="1"/>
</dbReference>
<evidence type="ECO:0000256" key="1">
    <source>
        <dbReference type="ARBA" id="ARBA00001424"/>
    </source>
</evidence>
<dbReference type="InterPro" id="IPR036005">
    <property type="entry name" value="Creatinase/aminopeptidase-like"/>
</dbReference>
<sequence>MDTHDTGGHPNYDDADRLFRYLRVRGTLPEGSVITVEPGIYFCRFIIEPYLKDPAHARYINTDVLEKYWEVGGVRIEDNILITKDGYDNLTTVVKEVAEMEKIINSA</sequence>
<reference evidence="12 13" key="1">
    <citation type="submission" date="2018-06" db="EMBL/GenBank/DDBJ databases">
        <title>Genome Sequence of the Brown Rot Fungal Pathogen Monilinia fructigena.</title>
        <authorList>
            <person name="Landi L."/>
            <person name="De Miccolis Angelini R.M."/>
            <person name="Pollastro S."/>
            <person name="Abate D."/>
            <person name="Faretra F."/>
            <person name="Romanazzi G."/>
        </authorList>
    </citation>
    <scope>NUCLEOTIDE SEQUENCE [LARGE SCALE GENOMIC DNA]</scope>
    <source>
        <strain evidence="12 13">Mfrg269</strain>
    </source>
</reference>
<evidence type="ECO:0000313" key="13">
    <source>
        <dbReference type="Proteomes" id="UP000249056"/>
    </source>
</evidence>
<dbReference type="GO" id="GO:0046872">
    <property type="term" value="F:metal ion binding"/>
    <property type="evidence" value="ECO:0007669"/>
    <property type="project" value="UniProtKB-KW"/>
</dbReference>
<dbReference type="InterPro" id="IPR052433">
    <property type="entry name" value="X-Pro_dipept-like"/>
</dbReference>
<dbReference type="Gene3D" id="3.90.230.10">
    <property type="entry name" value="Creatinase/methionine aminopeptidase superfamily"/>
    <property type="match status" value="1"/>
</dbReference>
<evidence type="ECO:0000256" key="9">
    <source>
        <dbReference type="ARBA" id="ARBA00023211"/>
    </source>
</evidence>
<evidence type="ECO:0000256" key="3">
    <source>
        <dbReference type="ARBA" id="ARBA00002443"/>
    </source>
</evidence>
<evidence type="ECO:0000313" key="12">
    <source>
        <dbReference type="EMBL" id="RAL59547.1"/>
    </source>
</evidence>
<name>A0A395IGQ2_9HELO</name>
<comment type="cofactor">
    <cofactor evidence="2">
        <name>Mn(2+)</name>
        <dbReference type="ChEBI" id="CHEBI:29035"/>
    </cofactor>
</comment>
<keyword evidence="6" id="KW-0031">Aminopeptidase</keyword>
<evidence type="ECO:0000256" key="5">
    <source>
        <dbReference type="ARBA" id="ARBA00012574"/>
    </source>
</evidence>
<evidence type="ECO:0000256" key="10">
    <source>
        <dbReference type="ARBA" id="ARBA00030849"/>
    </source>
</evidence>
<dbReference type="GO" id="GO:0006508">
    <property type="term" value="P:proteolysis"/>
    <property type="evidence" value="ECO:0007669"/>
    <property type="project" value="TreeGrafter"/>
</dbReference>
<protein>
    <recommendedName>
        <fullName evidence="5">Xaa-Pro aminopeptidase</fullName>
        <ecNumber evidence="5">3.4.11.9</ecNumber>
    </recommendedName>
    <alternativeName>
        <fullName evidence="10">Aminoacylproline aminopeptidase</fullName>
    </alternativeName>
</protein>
<dbReference type="Pfam" id="PF00557">
    <property type="entry name" value="Peptidase_M24"/>
    <property type="match status" value="1"/>
</dbReference>
<keyword evidence="7" id="KW-0479">Metal-binding</keyword>
<proteinExistence type="inferred from homology"/>
<evidence type="ECO:0000256" key="2">
    <source>
        <dbReference type="ARBA" id="ARBA00001936"/>
    </source>
</evidence>